<evidence type="ECO:0000256" key="1">
    <source>
        <dbReference type="SAM" id="MobiDB-lite"/>
    </source>
</evidence>
<reference evidence="2" key="1">
    <citation type="journal article" date="2023" name="G3 (Bethesda)">
        <title>A reference genome for the long-term kleptoplast-retaining sea slug Elysia crispata morphotype clarki.</title>
        <authorList>
            <person name="Eastman K.E."/>
            <person name="Pendleton A.L."/>
            <person name="Shaikh M.A."/>
            <person name="Suttiyut T."/>
            <person name="Ogas R."/>
            <person name="Tomko P."/>
            <person name="Gavelis G."/>
            <person name="Widhalm J.R."/>
            <person name="Wisecaver J.H."/>
        </authorList>
    </citation>
    <scope>NUCLEOTIDE SEQUENCE</scope>
    <source>
        <strain evidence="2">ECLA1</strain>
    </source>
</reference>
<dbReference type="Proteomes" id="UP001283361">
    <property type="component" value="Unassembled WGS sequence"/>
</dbReference>
<evidence type="ECO:0000313" key="2">
    <source>
        <dbReference type="EMBL" id="KAK3721154.1"/>
    </source>
</evidence>
<feature type="compositionally biased region" description="Basic and acidic residues" evidence="1">
    <location>
        <begin position="77"/>
        <end position="88"/>
    </location>
</feature>
<comment type="caution">
    <text evidence="2">The sequence shown here is derived from an EMBL/GenBank/DDBJ whole genome shotgun (WGS) entry which is preliminary data.</text>
</comment>
<dbReference type="EMBL" id="JAWDGP010007400">
    <property type="protein sequence ID" value="KAK3721154.1"/>
    <property type="molecule type" value="Genomic_DNA"/>
</dbReference>
<protein>
    <submittedName>
        <fullName evidence="2">Uncharacterized protein</fullName>
    </submittedName>
</protein>
<accession>A0AAE1CNR0</accession>
<evidence type="ECO:0000313" key="3">
    <source>
        <dbReference type="Proteomes" id="UP001283361"/>
    </source>
</evidence>
<sequence>MIGEAPNSSPAFLIQITTYPCMQMSDQGGLNPATQSTTLLHYATLRRVMLTAIWRSLLHFLQDLLQVASLMSPNPAEESRTEARRFDEAVLASP</sequence>
<dbReference type="AlphaFoldDB" id="A0AAE1CNR0"/>
<feature type="region of interest" description="Disordered" evidence="1">
    <location>
        <begin position="73"/>
        <end position="94"/>
    </location>
</feature>
<name>A0AAE1CNR0_9GAST</name>
<proteinExistence type="predicted"/>
<keyword evidence="3" id="KW-1185">Reference proteome</keyword>
<organism evidence="2 3">
    <name type="scientific">Elysia crispata</name>
    <name type="common">lettuce slug</name>
    <dbReference type="NCBI Taxonomy" id="231223"/>
    <lineage>
        <taxon>Eukaryota</taxon>
        <taxon>Metazoa</taxon>
        <taxon>Spiralia</taxon>
        <taxon>Lophotrochozoa</taxon>
        <taxon>Mollusca</taxon>
        <taxon>Gastropoda</taxon>
        <taxon>Heterobranchia</taxon>
        <taxon>Euthyneura</taxon>
        <taxon>Panpulmonata</taxon>
        <taxon>Sacoglossa</taxon>
        <taxon>Placobranchoidea</taxon>
        <taxon>Plakobranchidae</taxon>
        <taxon>Elysia</taxon>
    </lineage>
</organism>
<gene>
    <name evidence="2" type="ORF">RRG08_044167</name>
</gene>